<dbReference type="Gene3D" id="2.60.40.150">
    <property type="entry name" value="C2 domain"/>
    <property type="match status" value="1"/>
</dbReference>
<dbReference type="OrthoDB" id="25381at2759"/>
<dbReference type="Proteomes" id="UP000014680">
    <property type="component" value="Unassembled WGS sequence"/>
</dbReference>
<reference evidence="2 3" key="1">
    <citation type="submission" date="2012-10" db="EMBL/GenBank/DDBJ databases">
        <authorList>
            <person name="Zafar N."/>
            <person name="Inman J."/>
            <person name="Hall N."/>
            <person name="Lorenzi H."/>
            <person name="Caler E."/>
        </authorList>
    </citation>
    <scope>NUCLEOTIDE SEQUENCE [LARGE SCALE GENOMIC DNA]</scope>
    <source>
        <strain evidence="2 3">IP1</strain>
    </source>
</reference>
<dbReference type="Pfam" id="PF00168">
    <property type="entry name" value="C2"/>
    <property type="match status" value="1"/>
</dbReference>
<evidence type="ECO:0000259" key="1">
    <source>
        <dbReference type="Pfam" id="PF00168"/>
    </source>
</evidence>
<dbReference type="InterPro" id="IPR035892">
    <property type="entry name" value="C2_domain_sf"/>
</dbReference>
<accession>A0A0A1UBQ8</accession>
<dbReference type="SUPFAM" id="SSF49562">
    <property type="entry name" value="C2 domain (Calcium/lipid-binding domain, CaLB)"/>
    <property type="match status" value="1"/>
</dbReference>
<gene>
    <name evidence="2" type="ORF">EIN_369830</name>
</gene>
<feature type="domain" description="C2" evidence="1">
    <location>
        <begin position="31"/>
        <end position="98"/>
    </location>
</feature>
<dbReference type="InterPro" id="IPR000008">
    <property type="entry name" value="C2_dom"/>
</dbReference>
<dbReference type="AlphaFoldDB" id="A0A0A1UBQ8"/>
<sequence length="124" mass="14141">MRIKVKFGLGSFEKGSKMAINPADIRLCSGRYVVAQCGSQMFKTSVEKTVNPVFSDTFDITVVPEQRPLIFFEYYETHPVKADEYKAFSSISLDDVYQWKNKQNNTVVDFSNGSRLNVVLVRLD</sequence>
<proteinExistence type="predicted"/>
<organism evidence="2 3">
    <name type="scientific">Entamoeba invadens IP1</name>
    <dbReference type="NCBI Taxonomy" id="370355"/>
    <lineage>
        <taxon>Eukaryota</taxon>
        <taxon>Amoebozoa</taxon>
        <taxon>Evosea</taxon>
        <taxon>Archamoebae</taxon>
        <taxon>Mastigamoebida</taxon>
        <taxon>Entamoebidae</taxon>
        <taxon>Entamoeba</taxon>
    </lineage>
</organism>
<evidence type="ECO:0000313" key="3">
    <source>
        <dbReference type="Proteomes" id="UP000014680"/>
    </source>
</evidence>
<dbReference type="GeneID" id="14891621"/>
<dbReference type="RefSeq" id="XP_004259432.1">
    <property type="nucleotide sequence ID" value="XM_004259384.1"/>
</dbReference>
<evidence type="ECO:0000313" key="2">
    <source>
        <dbReference type="EMBL" id="ELP92661.1"/>
    </source>
</evidence>
<protein>
    <recommendedName>
        <fullName evidence="1">C2 domain-containing protein</fullName>
    </recommendedName>
</protein>
<dbReference type="EMBL" id="KB206332">
    <property type="protein sequence ID" value="ELP92661.1"/>
    <property type="molecule type" value="Genomic_DNA"/>
</dbReference>
<keyword evidence="3" id="KW-1185">Reference proteome</keyword>
<name>A0A0A1UBQ8_ENTIV</name>
<dbReference type="KEGG" id="eiv:EIN_369830"/>
<dbReference type="OMA" id="EYYETHP"/>
<dbReference type="VEuPathDB" id="AmoebaDB:EIN_369830"/>